<dbReference type="EMBL" id="CABFNO020001476">
    <property type="protein sequence ID" value="CAG9990678.1"/>
    <property type="molecule type" value="Genomic_DNA"/>
</dbReference>
<proteinExistence type="predicted"/>
<evidence type="ECO:0000313" key="3">
    <source>
        <dbReference type="Proteomes" id="UP000754883"/>
    </source>
</evidence>
<dbReference type="InterPro" id="IPR024983">
    <property type="entry name" value="CHAT_dom"/>
</dbReference>
<evidence type="ECO:0000313" key="2">
    <source>
        <dbReference type="EMBL" id="CAG9990678.1"/>
    </source>
</evidence>
<dbReference type="Proteomes" id="UP000754883">
    <property type="component" value="Unassembled WGS sequence"/>
</dbReference>
<reference evidence="2" key="1">
    <citation type="submission" date="2021-10" db="EMBL/GenBank/DDBJ databases">
        <authorList>
            <person name="Piombo E."/>
        </authorList>
    </citation>
    <scope>NUCLEOTIDE SEQUENCE</scope>
</reference>
<sequence length="1167" mass="130812">MASQITEANLRQSRSYSDKANYTQARDLLQKTLESLTGINRLDVVTEYARVLRAQGYFAKALELLLEENEKLSGCPTAAPGSKWAIIRMKMEICLLRMSVTAEFDRPLQDAEDLRIEADDFEAIMELDPSAIDAAAFHAKIRLLSCQFHDPVKPALLEGLISWLVPVFEKLIGMSRHREAYRILEAYGLFLRQSEHVGIACLDFETWHAMARALISSADLQLLRADAMVLLSRYADKSIGQATIAGMESNAITIYTDGAHLLGVADVRIRQISREIEGRPEKVTEEVLAELKELFSKYEAADAVSAYHEAVEAIIPHIPGSLAPDLRLQLFHVSDELNVFTGATLASHVSRIRLISVWVAHSGKAVRAVDATVGIHSALGVGGCRWLKGMAAYLASLAYCQLMDFQKAADWANQSIEEFDGKFSADISKATTTLVQAKLSIRKQRPGLMSLDEFLSFVESAIEHDLENGFLEQAAIKMETITDNIQELSDEKLEHWLETMERVIKKLATSDSEEADMRRAGLYQKRATILAFKIGQASDPEQWDQALKYLEEAVALYMTHKRLMEAANTRQIQSVVLFRRFQFAPSVDLLSRCLELIEIALELFTLLDNLTFITSASDCRSKFLFAGWGYGWVTGDDVLKALQNAEVAQTMERADMTVSSSLEAVSRRQHFASSSAGLRNIYRHAFSICLIENRVADLWEWTQRAKARSLSDQLGLETQIPLVIQEQINQDASRREMTQRAEDLWKQISDSDPMTRLRLRGELDRVHSQMKNDPLLKLSLDIRKGTPVELKQMRELGEQMERRSPNQNVLFIDWLEHSGSLWILVLNSNSELPKMLKCPLSVDEVVAWKQNWLDAEAGMPSAFEEDNYYDETEPEFSLRSLDGLVSPLEQLCKSEDLLIFCPTGVLHSIPLHALWVSNGTTVIERHPVIYSASLTAFWQCHRRAALVSDSFSPMSMPWTMTGVFEPGINAFDEVEQEKVYSSISQVAEMFNTERGIGHDVTTSFLSDAIQQSALFHFHGHCILDRNSITDQSLVLAHDRLTMREVFEMKLKTPHITLVACDSASQGITAGDEPLGMVTAFLCAGAGSVLGTLWPTASQTGRQFSEAFYTALASEMKDNVSGAVDLAHITRNAILSLRQDMDTRQPYHWAAFVLHGSSSFKVRQCKGS</sequence>
<dbReference type="AlphaFoldDB" id="A0A9N9UJH3"/>
<gene>
    <name evidence="2" type="ORF">CBYS24578_00006938</name>
</gene>
<evidence type="ECO:0000259" key="1">
    <source>
        <dbReference type="Pfam" id="PF12770"/>
    </source>
</evidence>
<keyword evidence="3" id="KW-1185">Reference proteome</keyword>
<dbReference type="Pfam" id="PF12770">
    <property type="entry name" value="CHAT"/>
    <property type="match status" value="1"/>
</dbReference>
<protein>
    <recommendedName>
        <fullName evidence="1">CHAT domain-containing protein</fullName>
    </recommendedName>
</protein>
<organism evidence="2 3">
    <name type="scientific">Clonostachys byssicola</name>
    <dbReference type="NCBI Taxonomy" id="160290"/>
    <lineage>
        <taxon>Eukaryota</taxon>
        <taxon>Fungi</taxon>
        <taxon>Dikarya</taxon>
        <taxon>Ascomycota</taxon>
        <taxon>Pezizomycotina</taxon>
        <taxon>Sordariomycetes</taxon>
        <taxon>Hypocreomycetidae</taxon>
        <taxon>Hypocreales</taxon>
        <taxon>Bionectriaceae</taxon>
        <taxon>Clonostachys</taxon>
    </lineage>
</organism>
<comment type="caution">
    <text evidence="2">The sequence shown here is derived from an EMBL/GenBank/DDBJ whole genome shotgun (WGS) entry which is preliminary data.</text>
</comment>
<feature type="domain" description="CHAT" evidence="1">
    <location>
        <begin position="885"/>
        <end position="1156"/>
    </location>
</feature>
<accession>A0A9N9UJH3</accession>
<dbReference type="OrthoDB" id="9991317at2759"/>
<name>A0A9N9UJH3_9HYPO</name>